<proteinExistence type="predicted"/>
<keyword evidence="2" id="KW-1185">Reference proteome</keyword>
<accession>A0A850P839</accession>
<sequence>MSTRFDNVSDKTHFAIVATDGVAPASGRYVDNGDGSYSMVVTFTNGKTLTISDIHMAEG</sequence>
<reference evidence="1 2" key="1">
    <citation type="submission" date="2020-06" db="EMBL/GenBank/DDBJ databases">
        <title>Description of novel acetic acid bacteria.</title>
        <authorList>
            <person name="Sombolestani A."/>
        </authorList>
    </citation>
    <scope>NUCLEOTIDE SEQUENCE [LARGE SCALE GENOMIC DNA]</scope>
    <source>
        <strain evidence="1 2">LMG 27010</strain>
    </source>
</reference>
<protein>
    <submittedName>
        <fullName evidence="1">Uncharacterized protein</fullName>
    </submittedName>
</protein>
<evidence type="ECO:0000313" key="2">
    <source>
        <dbReference type="Proteomes" id="UP000585665"/>
    </source>
</evidence>
<organism evidence="1 2">
    <name type="scientific">Ameyamaea chiangmaiensis</name>
    <dbReference type="NCBI Taxonomy" id="442969"/>
    <lineage>
        <taxon>Bacteria</taxon>
        <taxon>Pseudomonadati</taxon>
        <taxon>Pseudomonadota</taxon>
        <taxon>Alphaproteobacteria</taxon>
        <taxon>Acetobacterales</taxon>
        <taxon>Acetobacteraceae</taxon>
        <taxon>Ameyamaea</taxon>
    </lineage>
</organism>
<dbReference type="Proteomes" id="UP000585665">
    <property type="component" value="Unassembled WGS sequence"/>
</dbReference>
<name>A0A850P839_9PROT</name>
<dbReference type="RefSeq" id="WP_176612180.1">
    <property type="nucleotide sequence ID" value="NZ_JABXXR010000003.1"/>
</dbReference>
<dbReference type="EMBL" id="JABXXR010000003">
    <property type="protein sequence ID" value="NVN39163.1"/>
    <property type="molecule type" value="Genomic_DNA"/>
</dbReference>
<evidence type="ECO:0000313" key="1">
    <source>
        <dbReference type="EMBL" id="NVN39163.1"/>
    </source>
</evidence>
<comment type="caution">
    <text evidence="1">The sequence shown here is derived from an EMBL/GenBank/DDBJ whole genome shotgun (WGS) entry which is preliminary data.</text>
</comment>
<dbReference type="AlphaFoldDB" id="A0A850P839"/>
<gene>
    <name evidence="1" type="ORF">HUK82_01100</name>
</gene>